<reference evidence="1" key="2">
    <citation type="submission" date="2021-01" db="UniProtKB">
        <authorList>
            <consortium name="EnsemblMetazoa"/>
        </authorList>
    </citation>
    <scope>IDENTIFICATION</scope>
</reference>
<dbReference type="GeneID" id="115927879"/>
<keyword evidence="2" id="KW-1185">Reference proteome</keyword>
<evidence type="ECO:0000313" key="1">
    <source>
        <dbReference type="EnsemblMetazoa" id="XP_030850043"/>
    </source>
</evidence>
<dbReference type="KEGG" id="spu:115927879"/>
<dbReference type="Gene3D" id="3.30.200.20">
    <property type="entry name" value="Phosphorylase Kinase, domain 1"/>
    <property type="match status" value="1"/>
</dbReference>
<sequence>MSALKPLQYVATRPRSSINKRTSSMPTRRNYGPQLQGVMTVVGRSALSKELMASYKHTKRLGPYLLGPTIGEGSFTKVKEAMHVLVGEKVWLFAIGDEDNRLEYLDPVTHQIKGYNADIIDAVCEIANKNCELVWDLYSNCWYSRSNERAHGGVGLMAKWYTACTGWVQTYDRLLTFDFTRPFSQKGKVALYAQSGSSQDYSDLSGLKVGFLEMWFSDEACLSRFTTDSSFPIVGADLPSDSQKITYVTAKDLIAAVQNGDVDVAFSARLPQLDAALETISPADFPNICVAGGGSMMTSKANKEFVVEFVRCQNLKLANDNRWGWRLVVVETGGSGDWWWWWW</sequence>
<organism evidence="1 2">
    <name type="scientific">Strongylocentrotus purpuratus</name>
    <name type="common">Purple sea urchin</name>
    <dbReference type="NCBI Taxonomy" id="7668"/>
    <lineage>
        <taxon>Eukaryota</taxon>
        <taxon>Metazoa</taxon>
        <taxon>Echinodermata</taxon>
        <taxon>Eleutherozoa</taxon>
        <taxon>Echinozoa</taxon>
        <taxon>Echinoidea</taxon>
        <taxon>Euechinoidea</taxon>
        <taxon>Echinacea</taxon>
        <taxon>Camarodonta</taxon>
        <taxon>Echinidea</taxon>
        <taxon>Strongylocentrotidae</taxon>
        <taxon>Strongylocentrotus</taxon>
    </lineage>
</organism>
<dbReference type="Proteomes" id="UP000007110">
    <property type="component" value="Unassembled WGS sequence"/>
</dbReference>
<protein>
    <submittedName>
        <fullName evidence="1">Uncharacterized protein</fullName>
    </submittedName>
</protein>
<dbReference type="InParanoid" id="A0A7M7PED1"/>
<dbReference type="OrthoDB" id="193931at2759"/>
<dbReference type="PANTHER" id="PTHR35936">
    <property type="entry name" value="MEMBRANE-BOUND LYTIC MUREIN TRANSGLYCOSYLASE F"/>
    <property type="match status" value="1"/>
</dbReference>
<evidence type="ECO:0000313" key="2">
    <source>
        <dbReference type="Proteomes" id="UP000007110"/>
    </source>
</evidence>
<proteinExistence type="predicted"/>
<dbReference type="Gene3D" id="3.40.190.10">
    <property type="entry name" value="Periplasmic binding protein-like II"/>
    <property type="match status" value="2"/>
</dbReference>
<dbReference type="PANTHER" id="PTHR35936:SF19">
    <property type="entry name" value="AMINO-ACID-BINDING PROTEIN YXEM-RELATED"/>
    <property type="match status" value="1"/>
</dbReference>
<dbReference type="SUPFAM" id="SSF53850">
    <property type="entry name" value="Periplasmic binding protein-like II"/>
    <property type="match status" value="1"/>
</dbReference>
<dbReference type="EnsemblMetazoa" id="XM_030994183">
    <property type="protein sequence ID" value="XP_030850043"/>
    <property type="gene ID" value="LOC115927879"/>
</dbReference>
<dbReference type="AlphaFoldDB" id="A0A7M7PED1"/>
<reference evidence="2" key="1">
    <citation type="submission" date="2015-02" db="EMBL/GenBank/DDBJ databases">
        <title>Genome sequencing for Strongylocentrotus purpuratus.</title>
        <authorList>
            <person name="Murali S."/>
            <person name="Liu Y."/>
            <person name="Vee V."/>
            <person name="English A."/>
            <person name="Wang M."/>
            <person name="Skinner E."/>
            <person name="Han Y."/>
            <person name="Muzny D.M."/>
            <person name="Worley K.C."/>
            <person name="Gibbs R.A."/>
        </authorList>
    </citation>
    <scope>NUCLEOTIDE SEQUENCE</scope>
</reference>
<name>A0A7M7PED1_STRPU</name>
<dbReference type="RefSeq" id="XP_030850043.1">
    <property type="nucleotide sequence ID" value="XM_030994183.1"/>
</dbReference>
<accession>A0A7M7PED1</accession>
<dbReference type="OMA" id="WESPANE"/>